<gene>
    <name evidence="1" type="ORF">GCK32_002982</name>
</gene>
<keyword evidence="2" id="KW-1185">Reference proteome</keyword>
<name>A0AAN8EUL5_TRICO</name>
<accession>A0AAN8EUL5</accession>
<organism evidence="1 2">
    <name type="scientific">Trichostrongylus colubriformis</name>
    <name type="common">Black scour worm</name>
    <dbReference type="NCBI Taxonomy" id="6319"/>
    <lineage>
        <taxon>Eukaryota</taxon>
        <taxon>Metazoa</taxon>
        <taxon>Ecdysozoa</taxon>
        <taxon>Nematoda</taxon>
        <taxon>Chromadorea</taxon>
        <taxon>Rhabditida</taxon>
        <taxon>Rhabditina</taxon>
        <taxon>Rhabditomorpha</taxon>
        <taxon>Strongyloidea</taxon>
        <taxon>Trichostrongylidae</taxon>
        <taxon>Trichostrongylus</taxon>
    </lineage>
</organism>
<sequence length="171" mass="19267">MKEEVWERLASAQDISSLRGLLSELPRDDVLMLAQKAFNEVIGANFVGCSASSSPPSFLAQELTLLKFDVNEPYVKTRLLSQLLLAKIAVVDQRELRGKCAHANLLAFRILLLWQKILMEPSTVLKDMMDECAGLVESGELDGEEKLVYLLERANSHLIYYDYEKCADCIQ</sequence>
<evidence type="ECO:0000313" key="2">
    <source>
        <dbReference type="Proteomes" id="UP001331761"/>
    </source>
</evidence>
<dbReference type="Proteomes" id="UP001331761">
    <property type="component" value="Unassembled WGS sequence"/>
</dbReference>
<proteinExistence type="predicted"/>
<comment type="caution">
    <text evidence="1">The sequence shown here is derived from an EMBL/GenBank/DDBJ whole genome shotgun (WGS) entry which is preliminary data.</text>
</comment>
<evidence type="ECO:0000313" key="1">
    <source>
        <dbReference type="EMBL" id="KAK5968466.1"/>
    </source>
</evidence>
<dbReference type="EMBL" id="WIXE01021346">
    <property type="protein sequence ID" value="KAK5968466.1"/>
    <property type="molecule type" value="Genomic_DNA"/>
</dbReference>
<reference evidence="1 2" key="1">
    <citation type="submission" date="2019-10" db="EMBL/GenBank/DDBJ databases">
        <title>Assembly and Annotation for the nematode Trichostrongylus colubriformis.</title>
        <authorList>
            <person name="Martin J."/>
        </authorList>
    </citation>
    <scope>NUCLEOTIDE SEQUENCE [LARGE SCALE GENOMIC DNA]</scope>
    <source>
        <strain evidence="1">G859</strain>
        <tissue evidence="1">Whole worm</tissue>
    </source>
</reference>
<dbReference type="AlphaFoldDB" id="A0AAN8EUL5"/>
<protein>
    <submittedName>
        <fullName evidence="1">Uncharacterized protein</fullName>
    </submittedName>
</protein>